<evidence type="ECO:0000313" key="2">
    <source>
        <dbReference type="Proteomes" id="UP001500767"/>
    </source>
</evidence>
<organism evidence="1 2">
    <name type="scientific">Microlunatus spumicola</name>
    <dbReference type="NCBI Taxonomy" id="81499"/>
    <lineage>
        <taxon>Bacteria</taxon>
        <taxon>Bacillati</taxon>
        <taxon>Actinomycetota</taxon>
        <taxon>Actinomycetes</taxon>
        <taxon>Propionibacteriales</taxon>
        <taxon>Propionibacteriaceae</taxon>
        <taxon>Microlunatus</taxon>
    </lineage>
</organism>
<keyword evidence="2" id="KW-1185">Reference proteome</keyword>
<protein>
    <submittedName>
        <fullName evidence="1">Uncharacterized protein</fullName>
    </submittedName>
</protein>
<evidence type="ECO:0000313" key="1">
    <source>
        <dbReference type="EMBL" id="GAA3579860.1"/>
    </source>
</evidence>
<dbReference type="EMBL" id="BAAAYR010000007">
    <property type="protein sequence ID" value="GAA3579860.1"/>
    <property type="molecule type" value="Genomic_DNA"/>
</dbReference>
<dbReference type="InterPro" id="IPR054202">
    <property type="entry name" value="DUF6907"/>
</dbReference>
<proteinExistence type="predicted"/>
<reference evidence="2" key="1">
    <citation type="journal article" date="2019" name="Int. J. Syst. Evol. Microbiol.">
        <title>The Global Catalogue of Microorganisms (GCM) 10K type strain sequencing project: providing services to taxonomists for standard genome sequencing and annotation.</title>
        <authorList>
            <consortium name="The Broad Institute Genomics Platform"/>
            <consortium name="The Broad Institute Genome Sequencing Center for Infectious Disease"/>
            <person name="Wu L."/>
            <person name="Ma J."/>
        </authorList>
    </citation>
    <scope>NUCLEOTIDE SEQUENCE [LARGE SCALE GENOMIC DNA]</scope>
    <source>
        <strain evidence="2">JCM 16540</strain>
    </source>
</reference>
<sequence length="121" mass="13921">MNTTADRTTIVPPCPDWCQRDFPMHREDFDGHEDGLPARWHAIEYDPIEAKTDQPDRHGDQPGTEVLVTRTDKKFGDRTVIGEVRIAMITQGFPHYTIEEFDHLITRLQEARVRAVDIPAP</sequence>
<dbReference type="Pfam" id="PF21848">
    <property type="entry name" value="DUF6907"/>
    <property type="match status" value="1"/>
</dbReference>
<accession>A0ABP6YEN1</accession>
<gene>
    <name evidence="1" type="ORF">GCM10022197_41870</name>
</gene>
<dbReference type="RefSeq" id="WP_204912983.1">
    <property type="nucleotide sequence ID" value="NZ_BAAAYR010000007.1"/>
</dbReference>
<dbReference type="Proteomes" id="UP001500767">
    <property type="component" value="Unassembled WGS sequence"/>
</dbReference>
<name>A0ABP6YEN1_9ACTN</name>
<comment type="caution">
    <text evidence="1">The sequence shown here is derived from an EMBL/GenBank/DDBJ whole genome shotgun (WGS) entry which is preliminary data.</text>
</comment>